<dbReference type="InterPro" id="IPR006059">
    <property type="entry name" value="SBP"/>
</dbReference>
<feature type="chain" id="PRO_5046352347" evidence="4">
    <location>
        <begin position="26"/>
        <end position="421"/>
    </location>
</feature>
<evidence type="ECO:0000256" key="2">
    <source>
        <dbReference type="ARBA" id="ARBA00022448"/>
    </source>
</evidence>
<comment type="caution">
    <text evidence="5">The sequence shown here is derived from an EMBL/GenBank/DDBJ whole genome shotgun (WGS) entry which is preliminary data.</text>
</comment>
<dbReference type="Pfam" id="PF01547">
    <property type="entry name" value="SBP_bac_1"/>
    <property type="match status" value="1"/>
</dbReference>
<comment type="similarity">
    <text evidence="1">Belongs to the bacterial solute-binding protein 1 family.</text>
</comment>
<name>A0ABT9FMZ8_9BACL</name>
<reference evidence="5 6" key="1">
    <citation type="submission" date="2022-10" db="EMBL/GenBank/DDBJ databases">
        <title>Paenibacillus description and whole genome data of maize root bacterial community.</title>
        <authorList>
            <person name="Marton D."/>
            <person name="Farkas M."/>
            <person name="Cserhati M."/>
        </authorList>
    </citation>
    <scope>NUCLEOTIDE SEQUENCE [LARGE SCALE GENOMIC DNA]</scope>
    <source>
        <strain evidence="5 6">P96</strain>
    </source>
</reference>
<evidence type="ECO:0000313" key="5">
    <source>
        <dbReference type="EMBL" id="MDP4096100.1"/>
    </source>
</evidence>
<sequence length="421" mass="46923">MRRSIMLVLALVTAMTGTLSGCGNAVRGNEDVKTIHIFQFKVELLEPLKELKAEYERTHPGIRLDIQSVGGGSDYASALKARFASGDEPDIFTNEGYEDRETWFEYMEDLSDQPWVKDLDDFAREPMTVDGKIYGQPMNLEGFGIIYNKDLFKKAGITGLPRTLNELEETAQRLKESGITPFANGFAEYWILGNHLGNIPFAQQEDPAGFIAGLNDGSGQIPGNPVFEQWVDLLDLMVKYGNPYPLTTDYNAQVTMFASGQAAMMHQGNWTQPQIDGINPDLNLGMLPAPINNDSAQGDKLAVGVAANWVVNKNSPVKEEAKEFLNWLVTSETGKKFITEKFQFVPAFKTMEANEGVTGDLGMVVAEHAKSGEIWTWNFPGFPKGYNHDNSSSMQAYIAGVITRKEMLQEFQESWNNLKFR</sequence>
<evidence type="ECO:0000256" key="3">
    <source>
        <dbReference type="ARBA" id="ARBA00022729"/>
    </source>
</evidence>
<keyword evidence="6" id="KW-1185">Reference proteome</keyword>
<proteinExistence type="inferred from homology"/>
<keyword evidence="3 4" id="KW-0732">Signal</keyword>
<dbReference type="InterPro" id="IPR006061">
    <property type="entry name" value="SBP_1_CS"/>
</dbReference>
<dbReference type="PANTHER" id="PTHR43649">
    <property type="entry name" value="ARABINOSE-BINDING PROTEIN-RELATED"/>
    <property type="match status" value="1"/>
</dbReference>
<evidence type="ECO:0000313" key="6">
    <source>
        <dbReference type="Proteomes" id="UP001241848"/>
    </source>
</evidence>
<dbReference type="Proteomes" id="UP001241848">
    <property type="component" value="Unassembled WGS sequence"/>
</dbReference>
<organism evidence="5 6">
    <name type="scientific">Paenibacillus zeirhizosphaerae</name>
    <dbReference type="NCBI Taxonomy" id="2987519"/>
    <lineage>
        <taxon>Bacteria</taxon>
        <taxon>Bacillati</taxon>
        <taxon>Bacillota</taxon>
        <taxon>Bacilli</taxon>
        <taxon>Bacillales</taxon>
        <taxon>Paenibacillaceae</taxon>
        <taxon>Paenibacillus</taxon>
    </lineage>
</organism>
<dbReference type="PROSITE" id="PS51257">
    <property type="entry name" value="PROKAR_LIPOPROTEIN"/>
    <property type="match status" value="1"/>
</dbReference>
<dbReference type="Gene3D" id="3.40.190.10">
    <property type="entry name" value="Periplasmic binding protein-like II"/>
    <property type="match status" value="2"/>
</dbReference>
<accession>A0ABT9FMZ8</accession>
<protein>
    <submittedName>
        <fullName evidence="5">ABC transporter substrate-binding protein</fullName>
    </submittedName>
</protein>
<keyword evidence="2" id="KW-0813">Transport</keyword>
<dbReference type="PROSITE" id="PS01037">
    <property type="entry name" value="SBP_BACTERIAL_1"/>
    <property type="match status" value="1"/>
</dbReference>
<dbReference type="RefSeq" id="WP_305753730.1">
    <property type="nucleotide sequence ID" value="NZ_JAPCKK010000011.1"/>
</dbReference>
<evidence type="ECO:0000256" key="4">
    <source>
        <dbReference type="SAM" id="SignalP"/>
    </source>
</evidence>
<gene>
    <name evidence="5" type="ORF">OIN60_04870</name>
</gene>
<dbReference type="InterPro" id="IPR050490">
    <property type="entry name" value="Bact_solute-bd_prot1"/>
</dbReference>
<dbReference type="PANTHER" id="PTHR43649:SF12">
    <property type="entry name" value="DIACETYLCHITOBIOSE BINDING PROTEIN DASA"/>
    <property type="match status" value="1"/>
</dbReference>
<dbReference type="SUPFAM" id="SSF53850">
    <property type="entry name" value="Periplasmic binding protein-like II"/>
    <property type="match status" value="1"/>
</dbReference>
<dbReference type="EMBL" id="JAPCKK010000011">
    <property type="protein sequence ID" value="MDP4096100.1"/>
    <property type="molecule type" value="Genomic_DNA"/>
</dbReference>
<evidence type="ECO:0000256" key="1">
    <source>
        <dbReference type="ARBA" id="ARBA00008520"/>
    </source>
</evidence>
<feature type="signal peptide" evidence="4">
    <location>
        <begin position="1"/>
        <end position="25"/>
    </location>
</feature>